<organism evidence="1">
    <name type="scientific">mine drainage metagenome</name>
    <dbReference type="NCBI Taxonomy" id="410659"/>
    <lineage>
        <taxon>unclassified sequences</taxon>
        <taxon>metagenomes</taxon>
        <taxon>ecological metagenomes</taxon>
    </lineage>
</organism>
<dbReference type="EMBL" id="MLJW01000072">
    <property type="protein sequence ID" value="OIR02757.1"/>
    <property type="molecule type" value="Genomic_DNA"/>
</dbReference>
<name>A0A1J5SEX9_9ZZZZ</name>
<protein>
    <submittedName>
        <fullName evidence="1">Uncharacterized protein</fullName>
    </submittedName>
</protein>
<proteinExistence type="predicted"/>
<gene>
    <name evidence="1" type="ORF">GALL_152110</name>
</gene>
<comment type="caution">
    <text evidence="1">The sequence shown here is derived from an EMBL/GenBank/DDBJ whole genome shotgun (WGS) entry which is preliminary data.</text>
</comment>
<dbReference type="AlphaFoldDB" id="A0A1J5SEX9"/>
<sequence>MKNQSDLTGRVLSLLRNDRRQGGSNGPKYFLSLDVIGEARLADAERDDGERFGQPPPTPRQELVDDAANLYSARWLAARAGCTQRRAQQIIASRLDLLRRLGDFFGFEDFSDIRLRALEQTPAPARRTGRRAAFDMRVEAVRRGQLDLFDGLGVQP</sequence>
<reference evidence="1" key="1">
    <citation type="submission" date="2016-10" db="EMBL/GenBank/DDBJ databases">
        <title>Sequence of Gallionella enrichment culture.</title>
        <authorList>
            <person name="Poehlein A."/>
            <person name="Muehling M."/>
            <person name="Daniel R."/>
        </authorList>
    </citation>
    <scope>NUCLEOTIDE SEQUENCE</scope>
</reference>
<accession>A0A1J5SEX9</accession>
<evidence type="ECO:0000313" key="1">
    <source>
        <dbReference type="EMBL" id="OIR02757.1"/>
    </source>
</evidence>